<keyword evidence="4 7" id="KW-1133">Transmembrane helix</keyword>
<feature type="transmembrane region" description="Helical" evidence="7">
    <location>
        <begin position="845"/>
        <end position="864"/>
    </location>
</feature>
<evidence type="ECO:0000256" key="4">
    <source>
        <dbReference type="ARBA" id="ARBA00022989"/>
    </source>
</evidence>
<evidence type="ECO:0000313" key="11">
    <source>
        <dbReference type="Proteomes" id="UP001596091"/>
    </source>
</evidence>
<evidence type="ECO:0000259" key="9">
    <source>
        <dbReference type="Pfam" id="PF12704"/>
    </source>
</evidence>
<evidence type="ECO:0000259" key="8">
    <source>
        <dbReference type="Pfam" id="PF02687"/>
    </source>
</evidence>
<feature type="transmembrane region" description="Helical" evidence="7">
    <location>
        <begin position="446"/>
        <end position="464"/>
    </location>
</feature>
<dbReference type="PANTHER" id="PTHR30572:SF4">
    <property type="entry name" value="ABC TRANSPORTER PERMEASE YTRF"/>
    <property type="match status" value="1"/>
</dbReference>
<feature type="transmembrane region" description="Helical" evidence="7">
    <location>
        <begin position="757"/>
        <end position="782"/>
    </location>
</feature>
<comment type="similarity">
    <text evidence="6">Belongs to the ABC-4 integral membrane protein family.</text>
</comment>
<gene>
    <name evidence="10" type="ORF">ACFPT7_23000</name>
</gene>
<sequence>MRFFDALRGLFAKRTADYELDAELRSHMEHRADDLEQVGVPRKEAERRARVEFGGYVRFKEESHRAAGGRFVEILGQDVRFALRVLRKSPGFAITAVVTLALAIGANAVVFGVMDAFVLHSLNVPDAKTLWGTAYGDESGFQSYENYVDLRDRNHSFESLAAFNFDFPGLETNNQTDGAAAFATTANYFDVLRVQPYLGRFFHAADEHGSGSAPYIVLSYAYWHNRFADDRNVVGRVVLLNKHPFTILGVAPPNFHGTLMFMSPDFFLPIVNQDQVDGTSLLHDRSSQGTVFETFGHLKPGVTAEQATNDVNAIGDALAKAYPKDVSHKESKLIHPGLTAFGGPAKAFLAGLMLLALLILLAACANLGSLFAARAADRGREIALRLALGSNRSRILRQLLTEAMLLSFAGGAVGLAGSVVLLRRLATWQPFPGAPIHLPVSPNAETYVVALMLAVLCSLLFGTLPMRQVLRTDAHAVLRGGGSAAAMGRRITVRDVLLVVQIGICAVLVTSSLVAVRGLLRSMHGEFGIEPHLAMTVNTNLAMAGYSDERVPVMQRRMIEAMQAIPGVEHAGLVAGYPPLVYTAGESVNVFRNETTDLKQANAVAAPYKYVVSPGYMDAAGTRFLAGRDVSWHDDKNAPEVALVNRQFAEKIFGSVGGAVGRYFKLQSGMRVQVVGVVENGKYVTLTEDQQAAVFLPFLQWPVSNSYLIIRSRREAQPLIADIKRSLKQLDAGLPADVESWSSLMDVVLFPARVATAALGVMGAMGALLAITGIFGLATYSVSKRLRELGIRAALGAQRREILATALGRSLRLLAFGSIAGLILGLLATRVLASIVYDATPRDPLVMAGAVLVMLLLGLVATCIPARRALKVNPLVLLREE</sequence>
<feature type="transmembrane region" description="Helical" evidence="7">
    <location>
        <begin position="92"/>
        <end position="114"/>
    </location>
</feature>
<dbReference type="InterPro" id="IPR050250">
    <property type="entry name" value="Macrolide_Exporter_MacB"/>
</dbReference>
<feature type="domain" description="MacB-like periplasmic core" evidence="9">
    <location>
        <begin position="500"/>
        <end position="703"/>
    </location>
</feature>
<feature type="domain" description="MacB-like periplasmic core" evidence="9">
    <location>
        <begin position="95"/>
        <end position="313"/>
    </location>
</feature>
<comment type="caution">
    <text evidence="10">The sequence shown here is derived from an EMBL/GenBank/DDBJ whole genome shotgun (WGS) entry which is preliminary data.</text>
</comment>
<evidence type="ECO:0000256" key="5">
    <source>
        <dbReference type="ARBA" id="ARBA00023136"/>
    </source>
</evidence>
<proteinExistence type="inferred from homology"/>
<dbReference type="InterPro" id="IPR003838">
    <property type="entry name" value="ABC3_permease_C"/>
</dbReference>
<organism evidence="10 11">
    <name type="scientific">Acidicapsa dinghuensis</name>
    <dbReference type="NCBI Taxonomy" id="2218256"/>
    <lineage>
        <taxon>Bacteria</taxon>
        <taxon>Pseudomonadati</taxon>
        <taxon>Acidobacteriota</taxon>
        <taxon>Terriglobia</taxon>
        <taxon>Terriglobales</taxon>
        <taxon>Acidobacteriaceae</taxon>
        <taxon>Acidicapsa</taxon>
    </lineage>
</organism>
<keyword evidence="3 7" id="KW-0812">Transmembrane</keyword>
<name>A0ABW1EP64_9BACT</name>
<dbReference type="Pfam" id="PF12704">
    <property type="entry name" value="MacB_PCD"/>
    <property type="match status" value="2"/>
</dbReference>
<keyword evidence="11" id="KW-1185">Reference proteome</keyword>
<comment type="subcellular location">
    <subcellularLocation>
        <location evidence="1">Cell membrane</location>
        <topology evidence="1">Multi-pass membrane protein</topology>
    </subcellularLocation>
</comment>
<evidence type="ECO:0000256" key="3">
    <source>
        <dbReference type="ARBA" id="ARBA00022692"/>
    </source>
</evidence>
<feature type="domain" description="ABC3 transporter permease C-terminal" evidence="8">
    <location>
        <begin position="354"/>
        <end position="472"/>
    </location>
</feature>
<evidence type="ECO:0000313" key="10">
    <source>
        <dbReference type="EMBL" id="MFC5865193.1"/>
    </source>
</evidence>
<feature type="domain" description="ABC3 transporter permease C-terminal" evidence="8">
    <location>
        <begin position="761"/>
        <end position="874"/>
    </location>
</feature>
<evidence type="ECO:0000256" key="7">
    <source>
        <dbReference type="SAM" id="Phobius"/>
    </source>
</evidence>
<feature type="transmembrane region" description="Helical" evidence="7">
    <location>
        <begin position="348"/>
        <end position="373"/>
    </location>
</feature>
<dbReference type="PANTHER" id="PTHR30572">
    <property type="entry name" value="MEMBRANE COMPONENT OF TRANSPORTER-RELATED"/>
    <property type="match status" value="1"/>
</dbReference>
<dbReference type="InterPro" id="IPR047928">
    <property type="entry name" value="Perm_prefix_1"/>
</dbReference>
<dbReference type="InterPro" id="IPR025857">
    <property type="entry name" value="MacB_PCD"/>
</dbReference>
<dbReference type="EMBL" id="JBHSPH010000016">
    <property type="protein sequence ID" value="MFC5865193.1"/>
    <property type="molecule type" value="Genomic_DNA"/>
</dbReference>
<dbReference type="Pfam" id="PF02687">
    <property type="entry name" value="FtsX"/>
    <property type="match status" value="2"/>
</dbReference>
<feature type="transmembrane region" description="Helical" evidence="7">
    <location>
        <begin position="403"/>
        <end position="426"/>
    </location>
</feature>
<dbReference type="NCBIfam" id="NF038403">
    <property type="entry name" value="perm_prefix_1"/>
    <property type="match status" value="1"/>
</dbReference>
<keyword evidence="5 7" id="KW-0472">Membrane</keyword>
<evidence type="ECO:0000256" key="2">
    <source>
        <dbReference type="ARBA" id="ARBA00022475"/>
    </source>
</evidence>
<feature type="transmembrane region" description="Helical" evidence="7">
    <location>
        <begin position="496"/>
        <end position="520"/>
    </location>
</feature>
<evidence type="ECO:0000256" key="1">
    <source>
        <dbReference type="ARBA" id="ARBA00004651"/>
    </source>
</evidence>
<feature type="transmembrane region" description="Helical" evidence="7">
    <location>
        <begin position="813"/>
        <end position="833"/>
    </location>
</feature>
<evidence type="ECO:0000256" key="6">
    <source>
        <dbReference type="ARBA" id="ARBA00038076"/>
    </source>
</evidence>
<dbReference type="RefSeq" id="WP_263333325.1">
    <property type="nucleotide sequence ID" value="NZ_JAGSYH010000002.1"/>
</dbReference>
<reference evidence="11" key="1">
    <citation type="journal article" date="2019" name="Int. J. Syst. Evol. Microbiol.">
        <title>The Global Catalogue of Microorganisms (GCM) 10K type strain sequencing project: providing services to taxonomists for standard genome sequencing and annotation.</title>
        <authorList>
            <consortium name="The Broad Institute Genomics Platform"/>
            <consortium name="The Broad Institute Genome Sequencing Center for Infectious Disease"/>
            <person name="Wu L."/>
            <person name="Ma J."/>
        </authorList>
    </citation>
    <scope>NUCLEOTIDE SEQUENCE [LARGE SCALE GENOMIC DNA]</scope>
    <source>
        <strain evidence="11">JCM 4087</strain>
    </source>
</reference>
<accession>A0ABW1EP64</accession>
<dbReference type="InterPro" id="IPR017800">
    <property type="entry name" value="ADOP"/>
</dbReference>
<protein>
    <submittedName>
        <fullName evidence="10">ADOP family duplicated permease</fullName>
    </submittedName>
</protein>
<keyword evidence="2" id="KW-1003">Cell membrane</keyword>
<dbReference type="NCBIfam" id="TIGR03434">
    <property type="entry name" value="ADOP"/>
    <property type="match status" value="1"/>
</dbReference>
<dbReference type="Proteomes" id="UP001596091">
    <property type="component" value="Unassembled WGS sequence"/>
</dbReference>